<keyword evidence="9" id="KW-1185">Reference proteome</keyword>
<dbReference type="Proteomes" id="UP001597273">
    <property type="component" value="Unassembled WGS sequence"/>
</dbReference>
<dbReference type="EMBL" id="JBHUFW010000005">
    <property type="protein sequence ID" value="MFD1862972.1"/>
    <property type="molecule type" value="Genomic_DNA"/>
</dbReference>
<feature type="transmembrane region" description="Helical" evidence="6">
    <location>
        <begin position="100"/>
        <end position="122"/>
    </location>
</feature>
<dbReference type="PIRSF" id="PIRSF006483">
    <property type="entry name" value="Membrane_protein_YitT"/>
    <property type="match status" value="1"/>
</dbReference>
<reference evidence="9" key="1">
    <citation type="journal article" date="2019" name="Int. J. Syst. Evol. Microbiol.">
        <title>The Global Catalogue of Microorganisms (GCM) 10K type strain sequencing project: providing services to taxonomists for standard genome sequencing and annotation.</title>
        <authorList>
            <consortium name="The Broad Institute Genomics Platform"/>
            <consortium name="The Broad Institute Genome Sequencing Center for Infectious Disease"/>
            <person name="Wu L."/>
            <person name="Ma J."/>
        </authorList>
    </citation>
    <scope>NUCLEOTIDE SEQUENCE [LARGE SCALE GENOMIC DNA]</scope>
    <source>
        <strain evidence="9">CGMCC 1.15475</strain>
    </source>
</reference>
<proteinExistence type="predicted"/>
<sequence length="293" mass="32122">MDKLYSALIIFAGSVLLGFAFNMLLLPHEILSGGITGIAMIFSLMVPVNAGIWLIVLNIPILVLGWMKLGKMFILNSIYSVAVTSISMLYIPVMKLTEDALLSSVFGGVLVGVGVGFIIRFFGSTGGFDVVGLLLTMKRDIPLGFLVFGLNSLVVFVSSFIFSWELAMYTMASIYITGLVVDRIHTRHIKLSLMVVTNKGDAVKKQLIENLYRGITVTDGEGAYSGNKVKVLYSVISRYELAYVRPLIKAVDPNAFVSISETMEVMGNFRKDDNFKKIPGGHTMYDTMPDGSK</sequence>
<feature type="domain" description="DUF2179" evidence="7">
    <location>
        <begin position="213"/>
        <end position="267"/>
    </location>
</feature>
<feature type="transmembrane region" description="Helical" evidence="6">
    <location>
        <begin position="73"/>
        <end position="94"/>
    </location>
</feature>
<evidence type="ECO:0000256" key="1">
    <source>
        <dbReference type="ARBA" id="ARBA00004651"/>
    </source>
</evidence>
<evidence type="ECO:0000313" key="9">
    <source>
        <dbReference type="Proteomes" id="UP001597273"/>
    </source>
</evidence>
<organism evidence="8 9">
    <name type="scientific">Planococcus chinensis</name>
    <dbReference type="NCBI Taxonomy" id="272917"/>
    <lineage>
        <taxon>Bacteria</taxon>
        <taxon>Bacillati</taxon>
        <taxon>Bacillota</taxon>
        <taxon>Bacilli</taxon>
        <taxon>Bacillales</taxon>
        <taxon>Caryophanaceae</taxon>
        <taxon>Planococcus</taxon>
    </lineage>
</organism>
<accession>A0ABW4QHA4</accession>
<dbReference type="Gene3D" id="3.30.70.120">
    <property type="match status" value="1"/>
</dbReference>
<name>A0ABW4QHA4_9BACL</name>
<comment type="caution">
    <text evidence="8">The sequence shown here is derived from an EMBL/GenBank/DDBJ whole genome shotgun (WGS) entry which is preliminary data.</text>
</comment>
<keyword evidence="5 6" id="KW-0472">Membrane</keyword>
<feature type="transmembrane region" description="Helical" evidence="6">
    <location>
        <begin position="143"/>
        <end position="161"/>
    </location>
</feature>
<dbReference type="Pfam" id="PF02588">
    <property type="entry name" value="YitT_membrane"/>
    <property type="match status" value="1"/>
</dbReference>
<keyword evidence="3 6" id="KW-0812">Transmembrane</keyword>
<protein>
    <submittedName>
        <fullName evidence="8">YitT family protein</fullName>
    </submittedName>
</protein>
<feature type="transmembrane region" description="Helical" evidence="6">
    <location>
        <begin position="7"/>
        <end position="26"/>
    </location>
</feature>
<evidence type="ECO:0000259" key="7">
    <source>
        <dbReference type="Pfam" id="PF10035"/>
    </source>
</evidence>
<dbReference type="PANTHER" id="PTHR33545:SF5">
    <property type="entry name" value="UPF0750 MEMBRANE PROTEIN YITT"/>
    <property type="match status" value="1"/>
</dbReference>
<gene>
    <name evidence="8" type="ORF">ACFSDB_08505</name>
</gene>
<dbReference type="CDD" id="cd16380">
    <property type="entry name" value="YitT_C"/>
    <property type="match status" value="1"/>
</dbReference>
<evidence type="ECO:0000313" key="8">
    <source>
        <dbReference type="EMBL" id="MFD1862972.1"/>
    </source>
</evidence>
<dbReference type="InterPro" id="IPR019264">
    <property type="entry name" value="DUF2179"/>
</dbReference>
<dbReference type="PANTHER" id="PTHR33545">
    <property type="entry name" value="UPF0750 MEMBRANE PROTEIN YITT-RELATED"/>
    <property type="match status" value="1"/>
</dbReference>
<dbReference type="Pfam" id="PF10035">
    <property type="entry name" value="DUF2179"/>
    <property type="match status" value="1"/>
</dbReference>
<evidence type="ECO:0000256" key="6">
    <source>
        <dbReference type="SAM" id="Phobius"/>
    </source>
</evidence>
<feature type="transmembrane region" description="Helical" evidence="6">
    <location>
        <begin position="38"/>
        <end position="66"/>
    </location>
</feature>
<evidence type="ECO:0000256" key="3">
    <source>
        <dbReference type="ARBA" id="ARBA00022692"/>
    </source>
</evidence>
<evidence type="ECO:0000256" key="4">
    <source>
        <dbReference type="ARBA" id="ARBA00022989"/>
    </source>
</evidence>
<keyword evidence="4 6" id="KW-1133">Transmembrane helix</keyword>
<dbReference type="InterPro" id="IPR051461">
    <property type="entry name" value="UPF0750_membrane"/>
</dbReference>
<comment type="subcellular location">
    <subcellularLocation>
        <location evidence="1">Cell membrane</location>
        <topology evidence="1">Multi-pass membrane protein</topology>
    </subcellularLocation>
</comment>
<dbReference type="InterPro" id="IPR003740">
    <property type="entry name" value="YitT"/>
</dbReference>
<dbReference type="RefSeq" id="WP_204891878.1">
    <property type="nucleotide sequence ID" value="NZ_JBHUFW010000005.1"/>
</dbReference>
<evidence type="ECO:0000256" key="2">
    <source>
        <dbReference type="ARBA" id="ARBA00022475"/>
    </source>
</evidence>
<dbReference type="InterPro" id="IPR015867">
    <property type="entry name" value="N-reg_PII/ATP_PRibTrfase_C"/>
</dbReference>
<keyword evidence="2" id="KW-1003">Cell membrane</keyword>
<evidence type="ECO:0000256" key="5">
    <source>
        <dbReference type="ARBA" id="ARBA00023136"/>
    </source>
</evidence>